<dbReference type="AlphaFoldDB" id="A0A4Y2KMX0"/>
<sequence length="108" mass="12291">MNPRVLSNRTAPLRRVVALHCSVLFLRYRDLCPSSSEPHIRTLTFACRPPEGNEPRCSSWLVACFLLLLLSSAVRKGWNFVCASRTKQRFFGTAGELVRDDDSDGMYR</sequence>
<gene>
    <name evidence="1" type="ORF">AVEN_148726_1</name>
</gene>
<evidence type="ECO:0000313" key="2">
    <source>
        <dbReference type="Proteomes" id="UP000499080"/>
    </source>
</evidence>
<accession>A0A4Y2KMX0</accession>
<name>A0A4Y2KMX0_ARAVE</name>
<reference evidence="1 2" key="1">
    <citation type="journal article" date="2019" name="Sci. Rep.">
        <title>Orb-weaving spider Araneus ventricosus genome elucidates the spidroin gene catalogue.</title>
        <authorList>
            <person name="Kono N."/>
            <person name="Nakamura H."/>
            <person name="Ohtoshi R."/>
            <person name="Moran D.A.P."/>
            <person name="Shinohara A."/>
            <person name="Yoshida Y."/>
            <person name="Fujiwara M."/>
            <person name="Mori M."/>
            <person name="Tomita M."/>
            <person name="Arakawa K."/>
        </authorList>
    </citation>
    <scope>NUCLEOTIDE SEQUENCE [LARGE SCALE GENOMIC DNA]</scope>
</reference>
<organism evidence="1 2">
    <name type="scientific">Araneus ventricosus</name>
    <name type="common">Orbweaver spider</name>
    <name type="synonym">Epeira ventricosa</name>
    <dbReference type="NCBI Taxonomy" id="182803"/>
    <lineage>
        <taxon>Eukaryota</taxon>
        <taxon>Metazoa</taxon>
        <taxon>Ecdysozoa</taxon>
        <taxon>Arthropoda</taxon>
        <taxon>Chelicerata</taxon>
        <taxon>Arachnida</taxon>
        <taxon>Araneae</taxon>
        <taxon>Araneomorphae</taxon>
        <taxon>Entelegynae</taxon>
        <taxon>Araneoidea</taxon>
        <taxon>Araneidae</taxon>
        <taxon>Araneus</taxon>
    </lineage>
</organism>
<protein>
    <submittedName>
        <fullName evidence="1">Uncharacterized protein</fullName>
    </submittedName>
</protein>
<proteinExistence type="predicted"/>
<dbReference type="EMBL" id="BGPR01004750">
    <property type="protein sequence ID" value="GBN02947.1"/>
    <property type="molecule type" value="Genomic_DNA"/>
</dbReference>
<evidence type="ECO:0000313" key="1">
    <source>
        <dbReference type="EMBL" id="GBN02947.1"/>
    </source>
</evidence>
<comment type="caution">
    <text evidence="1">The sequence shown here is derived from an EMBL/GenBank/DDBJ whole genome shotgun (WGS) entry which is preliminary data.</text>
</comment>
<dbReference type="Proteomes" id="UP000499080">
    <property type="component" value="Unassembled WGS sequence"/>
</dbReference>
<keyword evidence="2" id="KW-1185">Reference proteome</keyword>